<keyword evidence="2" id="KW-1185">Reference proteome</keyword>
<evidence type="ECO:0000313" key="1">
    <source>
        <dbReference type="EMBL" id="KJA13102.1"/>
    </source>
</evidence>
<organism evidence="1 2">
    <name type="scientific">Hypholoma sublateritium (strain FD-334 SS-4)</name>
    <dbReference type="NCBI Taxonomy" id="945553"/>
    <lineage>
        <taxon>Eukaryota</taxon>
        <taxon>Fungi</taxon>
        <taxon>Dikarya</taxon>
        <taxon>Basidiomycota</taxon>
        <taxon>Agaricomycotina</taxon>
        <taxon>Agaricomycetes</taxon>
        <taxon>Agaricomycetidae</taxon>
        <taxon>Agaricales</taxon>
        <taxon>Agaricineae</taxon>
        <taxon>Strophariaceae</taxon>
        <taxon>Hypholoma</taxon>
    </lineage>
</organism>
<sequence length="211" mass="23560">MTLPAHAMPDPDLLIVHRNRCCGVPHRHRKLHDSCARRSSAVQSEPVSTVDTSLPSPTSSHWGIKLLGKLAAIEKVQPPAARSSAGYMLGDTFIRIVAYRAERTIEKKVLSPRRCLIERFTLIFAKLVYLLMCIIYTPRGSRTCRSGAIFILLTTTGKHWWRRSNRAKGEAGGVLRRCAGGRAHFHRLCTVDEEATHASWANFHGSPVKID</sequence>
<dbReference type="Proteomes" id="UP000054270">
    <property type="component" value="Unassembled WGS sequence"/>
</dbReference>
<reference evidence="2" key="1">
    <citation type="submission" date="2014-04" db="EMBL/GenBank/DDBJ databases">
        <title>Evolutionary Origins and Diversification of the Mycorrhizal Mutualists.</title>
        <authorList>
            <consortium name="DOE Joint Genome Institute"/>
            <consortium name="Mycorrhizal Genomics Consortium"/>
            <person name="Kohler A."/>
            <person name="Kuo A."/>
            <person name="Nagy L.G."/>
            <person name="Floudas D."/>
            <person name="Copeland A."/>
            <person name="Barry K.W."/>
            <person name="Cichocki N."/>
            <person name="Veneault-Fourrey C."/>
            <person name="LaButti K."/>
            <person name="Lindquist E.A."/>
            <person name="Lipzen A."/>
            <person name="Lundell T."/>
            <person name="Morin E."/>
            <person name="Murat C."/>
            <person name="Riley R."/>
            <person name="Ohm R."/>
            <person name="Sun H."/>
            <person name="Tunlid A."/>
            <person name="Henrissat B."/>
            <person name="Grigoriev I.V."/>
            <person name="Hibbett D.S."/>
            <person name="Martin F."/>
        </authorList>
    </citation>
    <scope>NUCLEOTIDE SEQUENCE [LARGE SCALE GENOMIC DNA]</scope>
    <source>
        <strain evidence="2">FD-334 SS-4</strain>
    </source>
</reference>
<evidence type="ECO:0000313" key="2">
    <source>
        <dbReference type="Proteomes" id="UP000054270"/>
    </source>
</evidence>
<proteinExistence type="predicted"/>
<accession>A0A0D2KF98</accession>
<gene>
    <name evidence="1" type="ORF">HYPSUDRAFT_1081351</name>
</gene>
<dbReference type="AlphaFoldDB" id="A0A0D2KF98"/>
<dbReference type="EMBL" id="KN817787">
    <property type="protein sequence ID" value="KJA13102.1"/>
    <property type="molecule type" value="Genomic_DNA"/>
</dbReference>
<protein>
    <submittedName>
        <fullName evidence="1">Uncharacterized protein</fullName>
    </submittedName>
</protein>
<name>A0A0D2KF98_HYPSF</name>